<comment type="caution">
    <text evidence="1">The sequence shown here is derived from an EMBL/GenBank/DDBJ whole genome shotgun (WGS) entry which is preliminary data.</text>
</comment>
<dbReference type="Proteomes" id="UP000295773">
    <property type="component" value="Unassembled WGS sequence"/>
</dbReference>
<organism evidence="1 2">
    <name type="scientific">Longicatena caecimuris</name>
    <dbReference type="NCBI Taxonomy" id="1796635"/>
    <lineage>
        <taxon>Bacteria</taxon>
        <taxon>Bacillati</taxon>
        <taxon>Bacillota</taxon>
        <taxon>Erysipelotrichia</taxon>
        <taxon>Erysipelotrichales</taxon>
        <taxon>Erysipelotrichaceae</taxon>
        <taxon>Longicatena</taxon>
    </lineage>
</organism>
<accession>A0A4R3TD93</accession>
<protein>
    <submittedName>
        <fullName evidence="1">YbbR domain-containing protein</fullName>
    </submittedName>
</protein>
<dbReference type="InterPro" id="IPR053154">
    <property type="entry name" value="c-di-AMP_regulator"/>
</dbReference>
<dbReference type="InterPro" id="IPR012505">
    <property type="entry name" value="YbbR"/>
</dbReference>
<dbReference type="AlphaFoldDB" id="A0A4R3TD93"/>
<dbReference type="Gene3D" id="2.170.120.40">
    <property type="entry name" value="YbbR-like domain"/>
    <property type="match status" value="2"/>
</dbReference>
<dbReference type="Pfam" id="PF07949">
    <property type="entry name" value="YbbR"/>
    <property type="match status" value="2"/>
</dbReference>
<dbReference type="EMBL" id="SMBP01000012">
    <property type="protein sequence ID" value="TCU58977.1"/>
    <property type="molecule type" value="Genomic_DNA"/>
</dbReference>
<name>A0A4R3TD93_9FIRM</name>
<dbReference type="GeneID" id="73796473"/>
<evidence type="ECO:0000313" key="1">
    <source>
        <dbReference type="EMBL" id="TCU58977.1"/>
    </source>
</evidence>
<reference evidence="1 2" key="1">
    <citation type="submission" date="2019-03" db="EMBL/GenBank/DDBJ databases">
        <title>Genomic Encyclopedia of Type Strains, Phase IV (KMG-IV): sequencing the most valuable type-strain genomes for metagenomic binning, comparative biology and taxonomic classification.</title>
        <authorList>
            <person name="Goeker M."/>
        </authorList>
    </citation>
    <scope>NUCLEOTIDE SEQUENCE [LARGE SCALE GENOMIC DNA]</scope>
    <source>
        <strain evidence="1 2">DSM 29481</strain>
    </source>
</reference>
<dbReference type="PANTHER" id="PTHR37804">
    <property type="entry name" value="CDAA REGULATORY PROTEIN CDAR"/>
    <property type="match status" value="1"/>
</dbReference>
<sequence length="456" mass="50334">MAKKKKRTQLSSEGKTELAKAIAEKSQTFAKTYANVEIRLSRVFRWISGWVDKLLFNQKHGKIVALMVAVLFYFGMSSDNSGLFENMKSAETLGEYKVSAVVSNQAYEVTGLDEMVKVRIIGDISDIKSVKQQKNFRVVANLTDLTEGTHEVKYTTEGAPSRVEVVLEPSNGIVTIKKKSIRSFTLGYDFVNRSNMDSIYDLGEPELEQGEVHVRASAETLDSIAYVKALIDVKKNYTSDFTTEATIAAYDDKGNKMDVDIIPDKMNAHVKVSKPNKRVSLSIVPNGVIPANKAIESYKLNHDKVTVYAKQSVLDQIEVLPITIPASTLTSNRDFPMPIVPPNGVTKISESVVNISVKLADKKERVMNKVPIKIENGMDGFTFALANGTQQNASVTISGAKKVIDKVKIEDLHVYVDVSKIDKAGTYEQPLIVEGKNKLATYAVKNATVTIAVKEK</sequence>
<evidence type="ECO:0000313" key="2">
    <source>
        <dbReference type="Proteomes" id="UP000295773"/>
    </source>
</evidence>
<gene>
    <name evidence="1" type="ORF">EDD61_1122</name>
</gene>
<keyword evidence="2" id="KW-1185">Reference proteome</keyword>
<dbReference type="PANTHER" id="PTHR37804:SF1">
    <property type="entry name" value="CDAA REGULATORY PROTEIN CDAR"/>
    <property type="match status" value="1"/>
</dbReference>
<proteinExistence type="predicted"/>
<dbReference type="RefSeq" id="WP_008687140.1">
    <property type="nucleotide sequence ID" value="NZ_AP024510.1"/>
</dbReference>
<dbReference type="Gene3D" id="2.170.120.30">
    <property type="match status" value="2"/>
</dbReference>